<dbReference type="RefSeq" id="WP_277862424.1">
    <property type="nucleotide sequence ID" value="NZ_JARRAG010000002.1"/>
</dbReference>
<evidence type="ECO:0000313" key="2">
    <source>
        <dbReference type="EMBL" id="MDG3006123.1"/>
    </source>
</evidence>
<name>A0ABT6FEW8_9BACT</name>
<protein>
    <submittedName>
        <fullName evidence="2">Uncharacterized protein</fullName>
    </submittedName>
</protein>
<feature type="transmembrane region" description="Helical" evidence="1">
    <location>
        <begin position="25"/>
        <end position="58"/>
    </location>
</feature>
<comment type="caution">
    <text evidence="2">The sequence shown here is derived from an EMBL/GenBank/DDBJ whole genome shotgun (WGS) entry which is preliminary data.</text>
</comment>
<evidence type="ECO:0000313" key="3">
    <source>
        <dbReference type="Proteomes" id="UP001216907"/>
    </source>
</evidence>
<proteinExistence type="predicted"/>
<dbReference type="Proteomes" id="UP001216907">
    <property type="component" value="Unassembled WGS sequence"/>
</dbReference>
<keyword evidence="1" id="KW-0472">Membrane</keyword>
<organism evidence="2 3">
    <name type="scientific">Paludisphaera mucosa</name>
    <dbReference type="NCBI Taxonomy" id="3030827"/>
    <lineage>
        <taxon>Bacteria</taxon>
        <taxon>Pseudomonadati</taxon>
        <taxon>Planctomycetota</taxon>
        <taxon>Planctomycetia</taxon>
        <taxon>Isosphaerales</taxon>
        <taxon>Isosphaeraceae</taxon>
        <taxon>Paludisphaera</taxon>
    </lineage>
</organism>
<keyword evidence="3" id="KW-1185">Reference proteome</keyword>
<sequence>MNTQPTDWVVPGDSADPKPSPNRTIQLVVGLLAFAGAGLAFYFLLLQGGLLLGIGFLVEILSMIAPPAGGQGDCTISHDPARTFSI</sequence>
<gene>
    <name evidence="2" type="ORF">PZE19_20310</name>
</gene>
<evidence type="ECO:0000256" key="1">
    <source>
        <dbReference type="SAM" id="Phobius"/>
    </source>
</evidence>
<keyword evidence="1" id="KW-0812">Transmembrane</keyword>
<accession>A0ABT6FEW8</accession>
<dbReference type="EMBL" id="JARRAG010000002">
    <property type="protein sequence ID" value="MDG3006123.1"/>
    <property type="molecule type" value="Genomic_DNA"/>
</dbReference>
<keyword evidence="1" id="KW-1133">Transmembrane helix</keyword>
<reference evidence="2 3" key="1">
    <citation type="submission" date="2023-03" db="EMBL/GenBank/DDBJ databases">
        <title>Paludisphaera mucosa sp. nov. a novel planctomycete from northern fen.</title>
        <authorList>
            <person name="Ivanova A."/>
        </authorList>
    </citation>
    <scope>NUCLEOTIDE SEQUENCE [LARGE SCALE GENOMIC DNA]</scope>
    <source>
        <strain evidence="2 3">Pla2</strain>
    </source>
</reference>